<evidence type="ECO:0000313" key="1">
    <source>
        <dbReference type="EMBL" id="KAH7914385.1"/>
    </source>
</evidence>
<protein>
    <submittedName>
        <fullName evidence="1">Uncharacterized protein</fullName>
    </submittedName>
</protein>
<comment type="caution">
    <text evidence="1">The sequence shown here is derived from an EMBL/GenBank/DDBJ whole genome shotgun (WGS) entry which is preliminary data.</text>
</comment>
<evidence type="ECO:0000313" key="2">
    <source>
        <dbReference type="Proteomes" id="UP000790377"/>
    </source>
</evidence>
<dbReference type="Proteomes" id="UP000790377">
    <property type="component" value="Unassembled WGS sequence"/>
</dbReference>
<proteinExistence type="predicted"/>
<name>A0ACB8ALP3_9AGAM</name>
<gene>
    <name evidence="1" type="ORF">BJ138DRAFT_1079502</name>
</gene>
<dbReference type="EMBL" id="MU267614">
    <property type="protein sequence ID" value="KAH7914385.1"/>
    <property type="molecule type" value="Genomic_DNA"/>
</dbReference>
<keyword evidence="2" id="KW-1185">Reference proteome</keyword>
<reference evidence="1" key="1">
    <citation type="journal article" date="2021" name="New Phytol.">
        <title>Evolutionary innovations through gain and loss of genes in the ectomycorrhizal Boletales.</title>
        <authorList>
            <person name="Wu G."/>
            <person name="Miyauchi S."/>
            <person name="Morin E."/>
            <person name="Kuo A."/>
            <person name="Drula E."/>
            <person name="Varga T."/>
            <person name="Kohler A."/>
            <person name="Feng B."/>
            <person name="Cao Y."/>
            <person name="Lipzen A."/>
            <person name="Daum C."/>
            <person name="Hundley H."/>
            <person name="Pangilinan J."/>
            <person name="Johnson J."/>
            <person name="Barry K."/>
            <person name="LaButti K."/>
            <person name="Ng V."/>
            <person name="Ahrendt S."/>
            <person name="Min B."/>
            <person name="Choi I.G."/>
            <person name="Park H."/>
            <person name="Plett J.M."/>
            <person name="Magnuson J."/>
            <person name="Spatafora J.W."/>
            <person name="Nagy L.G."/>
            <person name="Henrissat B."/>
            <person name="Grigoriev I.V."/>
            <person name="Yang Z.L."/>
            <person name="Xu J."/>
            <person name="Martin F.M."/>
        </authorList>
    </citation>
    <scope>NUCLEOTIDE SEQUENCE</scope>
    <source>
        <strain evidence="1">ATCC 28755</strain>
    </source>
</reference>
<organism evidence="1 2">
    <name type="scientific">Hygrophoropsis aurantiaca</name>
    <dbReference type="NCBI Taxonomy" id="72124"/>
    <lineage>
        <taxon>Eukaryota</taxon>
        <taxon>Fungi</taxon>
        <taxon>Dikarya</taxon>
        <taxon>Basidiomycota</taxon>
        <taxon>Agaricomycotina</taxon>
        <taxon>Agaricomycetes</taxon>
        <taxon>Agaricomycetidae</taxon>
        <taxon>Boletales</taxon>
        <taxon>Coniophorineae</taxon>
        <taxon>Hygrophoropsidaceae</taxon>
        <taxon>Hygrophoropsis</taxon>
    </lineage>
</organism>
<sequence>MLEDSASEYRPATPDSTFASSLYHATSTIDDLTLALTNFSRVPSPEPQRTWCCCCGNETCENTKTWTAAKAKLESRLILSAEVGSALLQRHEAYVRRHESGQRTPRKSNGSGNLSEEETIVVDSRVAELLKENAVLEKRLTQALLNNEVSEASNKTTLHELEEARTTVTRLTAHHARTLGLDSRLTTVLQDNDDLRQERDSQSQRAKIAEARLNALKDRTDKLQAEVRRLQDDLESRRLQRLESSESLLQDVRTRLEGLQRSRTGDITVPEDSEVMKVLESLVADNEVLKADNEELHKLLSESREDLQLLQSEAEEHRILAPPIRVETPHSRHSRTGSGPSSFIKDSFLSSSRRPTSVESKSHRVFEPMTPETGRRPLSPAESLNVSEAKYAGFTQPRPMYPSTHITFDLDLEQELENGSSSLRQPSKGVQTDRWSGLLPPTHHLIPSFGDQVSSSSHDGRSESSSLFDGQGSQLSVLLERVASLLQRLSQADALTLTNRLKRQHLRGADVKHLSRTTVGNILSEIQQLRAQYRVLLEDEKLTVLCTRKDLRGLFKFFKDAFDELGQLRVTLNDVILEPSIATKLSEMALDPAKAEAMERERKSSGSTHGYSWMAPFSKLFGSSSSDAASHSSTSTPPRPVSRGRGPIRQPRPVPKLGPALAASTTTVNVEFSGAGVGKSVTNTFSAHPGHERDMTVTASAPSTSTLPRQPSSTHVKSVMGIFAGAPRVEENPDPWVVLPRGPRRVQSSYLKADSSGSGVATIGRSTMRKRPASQLSRGVDAILDADSLLPLEHGEESEASDVPGPLLERTLRRRGLSDSSIHSTYKSQTDESDPVESEQWPERTSVLQSLSRTMQHFRIAASHTISGSANTTSFAQQIHESKLDVPRSHILGRASSPTFSSLLPNLTSWASAGAVLEAGNSSQPIFFGSVREDSSIMPRQWGRDSQEREL</sequence>
<accession>A0ACB8ALP3</accession>